<protein>
    <submittedName>
        <fullName evidence="1">Uncharacterized protein</fullName>
    </submittedName>
</protein>
<dbReference type="KEGG" id="ccot:CCAX7_15830"/>
<dbReference type="AlphaFoldDB" id="A0A402CZ41"/>
<reference evidence="1 2" key="1">
    <citation type="journal article" date="2019" name="Int. J. Syst. Evol. Microbiol.">
        <title>Capsulimonas corticalis gen. nov., sp. nov., an aerobic capsulated bacterium, of a novel bacterial order, Capsulimonadales ord. nov., of the class Armatimonadia of the phylum Armatimonadetes.</title>
        <authorList>
            <person name="Li J."/>
            <person name="Kudo C."/>
            <person name="Tonouchi A."/>
        </authorList>
    </citation>
    <scope>NUCLEOTIDE SEQUENCE [LARGE SCALE GENOMIC DNA]</scope>
    <source>
        <strain evidence="1 2">AX-7</strain>
    </source>
</reference>
<accession>A0A402CZ41</accession>
<dbReference type="Proteomes" id="UP000287394">
    <property type="component" value="Chromosome"/>
</dbReference>
<gene>
    <name evidence="1" type="ORF">CCAX7_15830</name>
</gene>
<sequence length="613" mass="65146">MTIALPAALASWAPHLNLFPDDLAAALAPLAQRLDAAIGPMRTHDRVDEGDPDGFSDIGRRGPYDRLLLSEWLLADDAPDEFLRRAAMGEHGFLQLARRTRTGGRVSFALFDAGPSQIGGPRIAHLALLIALARRAEAAKARFEWAIVQRPDMEPEVGLTESSIRALLLARSSQPPTSEMWHQWRERATAQSDVDDFWAIGGARLARLAARDGASGVEVRDELDPETHQISAHVHRAGRADAHVVLDLPADALCARLLRDPFATAVAAPTKPQAHVAPASNLLFTASGSKLIARAHDGGLIAYPVPNSPRSGPGYPKHYTAFPSHTKTTILAAGRIGKAYVIITRPGNGDALLVSCIGGKNAGVAVGAYPIDVGYQKALDDAVNPPLSPCFATPQSNPAGSRLVIGLPGNIRMPGRCSIATLYKDAKGAHLNPIYNGAVFLATLNTPHHILCGLQAKDGWSVALDGSERTPQNIPGATDDNSPGLFMGYASALGNERYGLVAAYKGDGYWSVLTNSAELSLKAIPECRVVGVIATRRYQTPALVLLEPGARRLRVLGASWSHVLPIADAPIEHVTVSHAAPIIAYSTTNGEVIIYSLEHEAILYRLAPGGGAS</sequence>
<name>A0A402CZ41_9BACT</name>
<organism evidence="1 2">
    <name type="scientific">Capsulimonas corticalis</name>
    <dbReference type="NCBI Taxonomy" id="2219043"/>
    <lineage>
        <taxon>Bacteria</taxon>
        <taxon>Bacillati</taxon>
        <taxon>Armatimonadota</taxon>
        <taxon>Armatimonadia</taxon>
        <taxon>Capsulimonadales</taxon>
        <taxon>Capsulimonadaceae</taxon>
        <taxon>Capsulimonas</taxon>
    </lineage>
</organism>
<dbReference type="RefSeq" id="WP_119322592.1">
    <property type="nucleotide sequence ID" value="NZ_AP025739.1"/>
</dbReference>
<keyword evidence="2" id="KW-1185">Reference proteome</keyword>
<proteinExistence type="predicted"/>
<evidence type="ECO:0000313" key="1">
    <source>
        <dbReference type="EMBL" id="BDI29532.1"/>
    </source>
</evidence>
<dbReference type="EMBL" id="AP025739">
    <property type="protein sequence ID" value="BDI29532.1"/>
    <property type="molecule type" value="Genomic_DNA"/>
</dbReference>
<dbReference type="OrthoDB" id="8593417at2"/>
<evidence type="ECO:0000313" key="2">
    <source>
        <dbReference type="Proteomes" id="UP000287394"/>
    </source>
</evidence>